<gene>
    <name evidence="1" type="ORF">BC751_1604</name>
</gene>
<evidence type="ECO:0000313" key="1">
    <source>
        <dbReference type="EMBL" id="RZS96049.1"/>
    </source>
</evidence>
<sequence length="209" mass="24612">MEQFREGRKPVNKMKPYIFIIGIVTLTCLGCTTREEREIKALMTAVFQKELGAGRKVILFEDAETNWEVPWLDSCSAEGILSLESDFHHKVSTKDIITLEDVEKICREGREPYRFRKEMFPEGIHVSPDRSRYDSIVEAFYKHLGEPEIVELDMELRKYMKYKAISKPVFLQGYRYAFLYISREGPHFSVYKKDDGDWTHYFTITLMLV</sequence>
<dbReference type="RefSeq" id="WP_130275058.1">
    <property type="nucleotide sequence ID" value="NZ_SGXG01000001.1"/>
</dbReference>
<dbReference type="Proteomes" id="UP000292209">
    <property type="component" value="Unassembled WGS sequence"/>
</dbReference>
<reference evidence="1 2" key="1">
    <citation type="submission" date="2019-02" db="EMBL/GenBank/DDBJ databases">
        <title>Genomic Encyclopedia of Archaeal and Bacterial Type Strains, Phase II (KMG-II): from individual species to whole genera.</title>
        <authorList>
            <person name="Goeker M."/>
        </authorList>
    </citation>
    <scope>NUCLEOTIDE SEQUENCE [LARGE SCALE GENOMIC DNA]</scope>
    <source>
        <strain evidence="1 2">DSM 21411</strain>
    </source>
</reference>
<accession>A0A4V2F6E6</accession>
<dbReference type="OrthoDB" id="838432at2"/>
<comment type="caution">
    <text evidence="1">The sequence shown here is derived from an EMBL/GenBank/DDBJ whole genome shotgun (WGS) entry which is preliminary data.</text>
</comment>
<proteinExistence type="predicted"/>
<dbReference type="AlphaFoldDB" id="A0A4V2F6E6"/>
<protein>
    <submittedName>
        <fullName evidence="1">Uncharacterized protein</fullName>
    </submittedName>
</protein>
<organism evidence="1 2">
    <name type="scientific">Cecembia calidifontis</name>
    <dbReference type="NCBI Taxonomy" id="1187080"/>
    <lineage>
        <taxon>Bacteria</taxon>
        <taxon>Pseudomonadati</taxon>
        <taxon>Bacteroidota</taxon>
        <taxon>Cytophagia</taxon>
        <taxon>Cytophagales</taxon>
        <taxon>Cyclobacteriaceae</taxon>
        <taxon>Cecembia</taxon>
    </lineage>
</organism>
<evidence type="ECO:0000313" key="2">
    <source>
        <dbReference type="Proteomes" id="UP000292209"/>
    </source>
</evidence>
<keyword evidence="2" id="KW-1185">Reference proteome</keyword>
<name>A0A4V2F6E6_9BACT</name>
<dbReference type="EMBL" id="SGXG01000001">
    <property type="protein sequence ID" value="RZS96049.1"/>
    <property type="molecule type" value="Genomic_DNA"/>
</dbReference>